<feature type="non-terminal residue" evidence="2">
    <location>
        <position position="1"/>
    </location>
</feature>
<organism evidence="2 3">
    <name type="scientific">Trifolium medium</name>
    <dbReference type="NCBI Taxonomy" id="97028"/>
    <lineage>
        <taxon>Eukaryota</taxon>
        <taxon>Viridiplantae</taxon>
        <taxon>Streptophyta</taxon>
        <taxon>Embryophyta</taxon>
        <taxon>Tracheophyta</taxon>
        <taxon>Spermatophyta</taxon>
        <taxon>Magnoliopsida</taxon>
        <taxon>eudicotyledons</taxon>
        <taxon>Gunneridae</taxon>
        <taxon>Pentapetalae</taxon>
        <taxon>rosids</taxon>
        <taxon>fabids</taxon>
        <taxon>Fabales</taxon>
        <taxon>Fabaceae</taxon>
        <taxon>Papilionoideae</taxon>
        <taxon>50 kb inversion clade</taxon>
        <taxon>NPAAA clade</taxon>
        <taxon>Hologalegina</taxon>
        <taxon>IRL clade</taxon>
        <taxon>Trifolieae</taxon>
        <taxon>Trifolium</taxon>
    </lineage>
</organism>
<sequence>TDSFKSSRGLRQGDPISPYLFVLALERLGHRIQDLVNNDNWSPLKFGSGSAAVSISHMMFADDLIMIAEATVDQAHLIRNVLDDFCNKSGQKVNLHKSKVFFSNNMRESNAQVICDILGVEQTSDLGTYLGAPMIHQRITKTTFSFLIDKMRRNYLVEKRILYPLQGVLP</sequence>
<dbReference type="PANTHER" id="PTHR33116:SF70">
    <property type="entry name" value="NON-LTR RETROELEMENT REVERSE TRANSCRIPTASE-LIKE PROTEIN"/>
    <property type="match status" value="1"/>
</dbReference>
<dbReference type="Pfam" id="PF00078">
    <property type="entry name" value="RVT_1"/>
    <property type="match status" value="1"/>
</dbReference>
<accession>A0A392QHK0</accession>
<reference evidence="2 3" key="1">
    <citation type="journal article" date="2018" name="Front. Plant Sci.">
        <title>Red Clover (Trifolium pratense) and Zigzag Clover (T. medium) - A Picture of Genomic Similarities and Differences.</title>
        <authorList>
            <person name="Dluhosova J."/>
            <person name="Istvanek J."/>
            <person name="Nedelnik J."/>
            <person name="Repkova J."/>
        </authorList>
    </citation>
    <scope>NUCLEOTIDE SEQUENCE [LARGE SCALE GENOMIC DNA]</scope>
    <source>
        <strain evidence="3">cv. 10/8</strain>
        <tissue evidence="2">Leaf</tissue>
    </source>
</reference>
<keyword evidence="3" id="KW-1185">Reference proteome</keyword>
<feature type="domain" description="Reverse transcriptase" evidence="1">
    <location>
        <begin position="1"/>
        <end position="134"/>
    </location>
</feature>
<dbReference type="EMBL" id="LXQA010134763">
    <property type="protein sequence ID" value="MCI23210.1"/>
    <property type="molecule type" value="Genomic_DNA"/>
</dbReference>
<name>A0A392QHK0_9FABA</name>
<dbReference type="PANTHER" id="PTHR33116">
    <property type="entry name" value="REVERSE TRANSCRIPTASE ZINC-BINDING DOMAIN-CONTAINING PROTEIN-RELATED-RELATED"/>
    <property type="match status" value="1"/>
</dbReference>
<dbReference type="AlphaFoldDB" id="A0A392QHK0"/>
<proteinExistence type="predicted"/>
<dbReference type="Proteomes" id="UP000265520">
    <property type="component" value="Unassembled WGS sequence"/>
</dbReference>
<evidence type="ECO:0000313" key="2">
    <source>
        <dbReference type="EMBL" id="MCI23210.1"/>
    </source>
</evidence>
<protein>
    <submittedName>
        <fullName evidence="2">Putative ribonuclease H protein</fullName>
    </submittedName>
</protein>
<dbReference type="PROSITE" id="PS50878">
    <property type="entry name" value="RT_POL"/>
    <property type="match status" value="1"/>
</dbReference>
<evidence type="ECO:0000313" key="3">
    <source>
        <dbReference type="Proteomes" id="UP000265520"/>
    </source>
</evidence>
<dbReference type="InterPro" id="IPR000477">
    <property type="entry name" value="RT_dom"/>
</dbReference>
<comment type="caution">
    <text evidence="2">The sequence shown here is derived from an EMBL/GenBank/DDBJ whole genome shotgun (WGS) entry which is preliminary data.</text>
</comment>
<evidence type="ECO:0000259" key="1">
    <source>
        <dbReference type="PROSITE" id="PS50878"/>
    </source>
</evidence>